<evidence type="ECO:0000313" key="4">
    <source>
        <dbReference type="Proteomes" id="UP000676506"/>
    </source>
</evidence>
<dbReference type="PANTHER" id="PTHR23150:SF19">
    <property type="entry name" value="FORMYLGLYCINE-GENERATING ENZYME"/>
    <property type="match status" value="1"/>
</dbReference>
<feature type="region of interest" description="Disordered" evidence="1">
    <location>
        <begin position="28"/>
        <end position="73"/>
    </location>
</feature>
<name>A0ABX8B7N1_9BACT</name>
<gene>
    <name evidence="3" type="ORF">J8C06_10145</name>
</gene>
<dbReference type="InterPro" id="IPR016187">
    <property type="entry name" value="CTDL_fold"/>
</dbReference>
<accession>A0ABX8B7N1</accession>
<dbReference type="Proteomes" id="UP000676506">
    <property type="component" value="Chromosome 1"/>
</dbReference>
<dbReference type="Gene3D" id="3.90.1580.10">
    <property type="entry name" value="paralog of FGE (formylglycine-generating enzyme)"/>
    <property type="match status" value="1"/>
</dbReference>
<dbReference type="InterPro" id="IPR042095">
    <property type="entry name" value="SUMF_sf"/>
</dbReference>
<organism evidence="3 4">
    <name type="scientific">Chloracidobacterium validum</name>
    <dbReference type="NCBI Taxonomy" id="2821543"/>
    <lineage>
        <taxon>Bacteria</taxon>
        <taxon>Pseudomonadati</taxon>
        <taxon>Acidobacteriota</taxon>
        <taxon>Terriglobia</taxon>
        <taxon>Terriglobales</taxon>
        <taxon>Acidobacteriaceae</taxon>
        <taxon>Chloracidobacterium</taxon>
    </lineage>
</organism>
<proteinExistence type="predicted"/>
<reference evidence="3 4" key="1">
    <citation type="submission" date="2021-03" db="EMBL/GenBank/DDBJ databases">
        <title>Genomic and phenotypic characterization of Chloracidobacterium isolates provides evidence for multiple species.</title>
        <authorList>
            <person name="Saini M.K."/>
            <person name="Costas A.M.G."/>
            <person name="Tank M."/>
            <person name="Bryant D.A."/>
        </authorList>
    </citation>
    <scope>NUCLEOTIDE SEQUENCE [LARGE SCALE GENOMIC DNA]</scope>
    <source>
        <strain evidence="3 4">BV2-C</strain>
    </source>
</reference>
<feature type="domain" description="Sulfatase-modifying factor enzyme-like" evidence="2">
    <location>
        <begin position="100"/>
        <end position="248"/>
    </location>
</feature>
<evidence type="ECO:0000259" key="2">
    <source>
        <dbReference type="Pfam" id="PF03781"/>
    </source>
</evidence>
<feature type="compositionally biased region" description="Pro residues" evidence="1">
    <location>
        <begin position="57"/>
        <end position="69"/>
    </location>
</feature>
<dbReference type="InterPro" id="IPR005532">
    <property type="entry name" value="SUMF_dom"/>
</dbReference>
<dbReference type="EMBL" id="CP072648">
    <property type="protein sequence ID" value="QUW02689.1"/>
    <property type="molecule type" value="Genomic_DNA"/>
</dbReference>
<dbReference type="SUPFAM" id="SSF56436">
    <property type="entry name" value="C-type lectin-like"/>
    <property type="match status" value="1"/>
</dbReference>
<evidence type="ECO:0000313" key="3">
    <source>
        <dbReference type="EMBL" id="QUW02689.1"/>
    </source>
</evidence>
<dbReference type="InterPro" id="IPR051043">
    <property type="entry name" value="Sulfatase_Mod_Factor_Kinase"/>
</dbReference>
<protein>
    <submittedName>
        <fullName evidence="3">SUMF1/EgtB/PvdO family nonheme iron enzyme</fullName>
    </submittedName>
</protein>
<evidence type="ECO:0000256" key="1">
    <source>
        <dbReference type="SAM" id="MobiDB-lite"/>
    </source>
</evidence>
<dbReference type="RefSeq" id="WP_211428580.1">
    <property type="nucleotide sequence ID" value="NZ_CP072648.1"/>
</dbReference>
<keyword evidence="4" id="KW-1185">Reference proteome</keyword>
<dbReference type="Pfam" id="PF03781">
    <property type="entry name" value="FGE-sulfatase"/>
    <property type="match status" value="1"/>
</dbReference>
<sequence>MLVSRLFNSSAWVLTLSVWLTPYSFGQDNPFKKEPSKPEAPKRESGRRQPVRREPTPRPTLPQPTPAPQPSTALTPFVNLVGIEMIPVRYGGRDMYFSKYEVTQEQWQAVMGNNPSFHKGSDLPVSKVSFEDVAKFIETLNQLERGKPLRYRLPTVEEWDAAARGNGALNLEAEGWYNRNSGGRPQPVGRKRPNAFGLYDMAGNVWEWCAGSFVRGGAYDSPSERCGAGMGYKEAPQGRDSNIGFRVVATPIGQ</sequence>
<feature type="compositionally biased region" description="Basic and acidic residues" evidence="1">
    <location>
        <begin position="30"/>
        <end position="56"/>
    </location>
</feature>
<dbReference type="PANTHER" id="PTHR23150">
    <property type="entry name" value="SULFATASE MODIFYING FACTOR 1, 2"/>
    <property type="match status" value="1"/>
</dbReference>